<reference evidence="1 2" key="1">
    <citation type="submission" date="2019-03" db="EMBL/GenBank/DDBJ databases">
        <title>Genomic Encyclopedia of Type Strains, Phase III (KMG-III): the genomes of soil and plant-associated and newly described type strains.</title>
        <authorList>
            <person name="Whitman W."/>
        </authorList>
    </citation>
    <scope>NUCLEOTIDE SEQUENCE [LARGE SCALE GENOMIC DNA]</scope>
    <source>
        <strain evidence="1 2">CECT 7378</strain>
    </source>
</reference>
<accession>A0A4R6MEF5</accession>
<evidence type="ECO:0000313" key="1">
    <source>
        <dbReference type="EMBL" id="TDO99090.1"/>
    </source>
</evidence>
<dbReference type="Proteomes" id="UP000294656">
    <property type="component" value="Unassembled WGS sequence"/>
</dbReference>
<sequence length="42" mass="5202">MLFESLQKQDIPKQYHYLLIKKIQNKVLLYLIFQHFILNIIL</sequence>
<dbReference type="AlphaFoldDB" id="A0A4R6MEF5"/>
<keyword evidence="2" id="KW-1185">Reference proteome</keyword>
<protein>
    <submittedName>
        <fullName evidence="1">Uncharacterized protein</fullName>
    </submittedName>
</protein>
<comment type="caution">
    <text evidence="1">The sequence shown here is derived from an EMBL/GenBank/DDBJ whole genome shotgun (WGS) entry which is preliminary data.</text>
</comment>
<evidence type="ECO:0000313" key="2">
    <source>
        <dbReference type="Proteomes" id="UP000294656"/>
    </source>
</evidence>
<dbReference type="EMBL" id="SNXC01000010">
    <property type="protein sequence ID" value="TDO99090.1"/>
    <property type="molecule type" value="Genomic_DNA"/>
</dbReference>
<name>A0A4R6MEF5_9GAMM</name>
<organism evidence="1 2">
    <name type="scientific">Marinomonas balearica</name>
    <dbReference type="NCBI Taxonomy" id="491947"/>
    <lineage>
        <taxon>Bacteria</taxon>
        <taxon>Pseudomonadati</taxon>
        <taxon>Pseudomonadota</taxon>
        <taxon>Gammaproteobacteria</taxon>
        <taxon>Oceanospirillales</taxon>
        <taxon>Oceanospirillaceae</taxon>
        <taxon>Marinomonas</taxon>
    </lineage>
</organism>
<gene>
    <name evidence="1" type="ORF">DFP79_1516</name>
</gene>
<proteinExistence type="predicted"/>